<accession>A0AAN9STQ8</accession>
<dbReference type="AlphaFoldDB" id="A0AAN9STQ8"/>
<sequence>MTRPSNDDSGPSFQYKTHKQIECATELEGEGLGRQRAGERVTHGMLALIASQNRGKVDGMSNGNLLHEEHVSNKDLNGNMLINGMPQHMDNNYSASGLSNAIAQLGNSLHEEHVNSNALANELLYVSQFCC</sequence>
<evidence type="ECO:0000313" key="1">
    <source>
        <dbReference type="EMBL" id="KAK7405540.1"/>
    </source>
</evidence>
<protein>
    <submittedName>
        <fullName evidence="1">Uncharacterized protein</fullName>
    </submittedName>
</protein>
<keyword evidence="2" id="KW-1185">Reference proteome</keyword>
<reference evidence="1 2" key="1">
    <citation type="submission" date="2024-01" db="EMBL/GenBank/DDBJ databases">
        <title>The genomes of 5 underutilized Papilionoideae crops provide insights into root nodulation and disease resistanc.</title>
        <authorList>
            <person name="Jiang F."/>
        </authorList>
    </citation>
    <scope>NUCLEOTIDE SEQUENCE [LARGE SCALE GENOMIC DNA]</scope>
    <source>
        <strain evidence="1">DUOXIRENSHENG_FW03</strain>
        <tissue evidence="1">Leaves</tissue>
    </source>
</reference>
<dbReference type="Proteomes" id="UP001386955">
    <property type="component" value="Unassembled WGS sequence"/>
</dbReference>
<name>A0AAN9STQ8_PSOTE</name>
<evidence type="ECO:0000313" key="2">
    <source>
        <dbReference type="Proteomes" id="UP001386955"/>
    </source>
</evidence>
<organism evidence="1 2">
    <name type="scientific">Psophocarpus tetragonolobus</name>
    <name type="common">Winged bean</name>
    <name type="synonym">Dolichos tetragonolobus</name>
    <dbReference type="NCBI Taxonomy" id="3891"/>
    <lineage>
        <taxon>Eukaryota</taxon>
        <taxon>Viridiplantae</taxon>
        <taxon>Streptophyta</taxon>
        <taxon>Embryophyta</taxon>
        <taxon>Tracheophyta</taxon>
        <taxon>Spermatophyta</taxon>
        <taxon>Magnoliopsida</taxon>
        <taxon>eudicotyledons</taxon>
        <taxon>Gunneridae</taxon>
        <taxon>Pentapetalae</taxon>
        <taxon>rosids</taxon>
        <taxon>fabids</taxon>
        <taxon>Fabales</taxon>
        <taxon>Fabaceae</taxon>
        <taxon>Papilionoideae</taxon>
        <taxon>50 kb inversion clade</taxon>
        <taxon>NPAAA clade</taxon>
        <taxon>indigoferoid/millettioid clade</taxon>
        <taxon>Phaseoleae</taxon>
        <taxon>Psophocarpus</taxon>
    </lineage>
</organism>
<proteinExistence type="predicted"/>
<dbReference type="EMBL" id="JAYMYS010000002">
    <property type="protein sequence ID" value="KAK7405540.1"/>
    <property type="molecule type" value="Genomic_DNA"/>
</dbReference>
<gene>
    <name evidence="1" type="ORF">VNO78_06936</name>
</gene>
<comment type="caution">
    <text evidence="1">The sequence shown here is derived from an EMBL/GenBank/DDBJ whole genome shotgun (WGS) entry which is preliminary data.</text>
</comment>